<evidence type="ECO:0000256" key="2">
    <source>
        <dbReference type="ARBA" id="ARBA00004434"/>
    </source>
</evidence>
<comment type="function">
    <text evidence="1">Accessory subunit of the mitochondrial membrane respiratory chain NADH dehydrogenase (Complex I), that is believed not to be involved in catalysis. Complex I functions in the transfer of electrons from NADH to the respiratory chain. The immediate electron acceptor for the enzyme is believed to be ubiquinone.</text>
</comment>
<keyword evidence="13" id="KW-0496">Mitochondrion</keyword>
<comment type="subcellular location">
    <subcellularLocation>
        <location evidence="2">Mitochondrion inner membrane</location>
        <topology evidence="2">Single-pass membrane protein</topology>
    </subcellularLocation>
</comment>
<evidence type="ECO:0000256" key="15">
    <source>
        <dbReference type="ARBA" id="ARBA00032395"/>
    </source>
</evidence>
<keyword evidence="20" id="KW-1185">Reference proteome</keyword>
<comment type="similarity">
    <text evidence="3">Belongs to the complex I NDUFB5 subunit family.</text>
</comment>
<sequence>MVVFSTLRPLLGLTSASVRYTVAKRSMSDHKHMNIAPSRWQWSKTKDLLHFYLLLGIIPCSLGVLYANVFIGPAKLSEIPEGYEPKYWEYFKSPVTRFLARYVYTNPQQEYEKYLCYIFVEDEKRKLRELEDQIKKKMSERNDYQAYYYRPVLAKYYRISREAADYLETIRGD</sequence>
<keyword evidence="7" id="KW-0679">Respiratory chain</keyword>
<evidence type="ECO:0000256" key="12">
    <source>
        <dbReference type="ARBA" id="ARBA00022989"/>
    </source>
</evidence>
<evidence type="ECO:0000313" key="20">
    <source>
        <dbReference type="Proteomes" id="UP001154078"/>
    </source>
</evidence>
<dbReference type="AlphaFoldDB" id="A0A9P0FGA0"/>
<evidence type="ECO:0000256" key="10">
    <source>
        <dbReference type="ARBA" id="ARBA00022946"/>
    </source>
</evidence>
<dbReference type="GO" id="GO:0005743">
    <property type="term" value="C:mitochondrial inner membrane"/>
    <property type="evidence" value="ECO:0007669"/>
    <property type="project" value="UniProtKB-SubCell"/>
</dbReference>
<dbReference type="PANTHER" id="PTHR13178">
    <property type="entry name" value="NADH-UBIQUINONE OXIDOREDUCTASE SGDH SUBUNIT"/>
    <property type="match status" value="1"/>
</dbReference>
<organism evidence="19 20">
    <name type="scientific">Brassicogethes aeneus</name>
    <name type="common">Rape pollen beetle</name>
    <name type="synonym">Meligethes aeneus</name>
    <dbReference type="NCBI Taxonomy" id="1431903"/>
    <lineage>
        <taxon>Eukaryota</taxon>
        <taxon>Metazoa</taxon>
        <taxon>Ecdysozoa</taxon>
        <taxon>Arthropoda</taxon>
        <taxon>Hexapoda</taxon>
        <taxon>Insecta</taxon>
        <taxon>Pterygota</taxon>
        <taxon>Neoptera</taxon>
        <taxon>Endopterygota</taxon>
        <taxon>Coleoptera</taxon>
        <taxon>Polyphaga</taxon>
        <taxon>Cucujiformia</taxon>
        <taxon>Nitidulidae</taxon>
        <taxon>Meligethinae</taxon>
        <taxon>Brassicogethes</taxon>
    </lineage>
</organism>
<gene>
    <name evidence="19" type="ORF">MELIAE_LOCUS4999</name>
</gene>
<evidence type="ECO:0000256" key="4">
    <source>
        <dbReference type="ARBA" id="ARBA00011533"/>
    </source>
</evidence>
<evidence type="ECO:0000256" key="1">
    <source>
        <dbReference type="ARBA" id="ARBA00003195"/>
    </source>
</evidence>
<evidence type="ECO:0000256" key="9">
    <source>
        <dbReference type="ARBA" id="ARBA00022792"/>
    </source>
</evidence>
<dbReference type="Proteomes" id="UP001154078">
    <property type="component" value="Chromosome 3"/>
</dbReference>
<evidence type="ECO:0000256" key="13">
    <source>
        <dbReference type="ARBA" id="ARBA00023128"/>
    </source>
</evidence>
<evidence type="ECO:0000256" key="3">
    <source>
        <dbReference type="ARBA" id="ARBA00007152"/>
    </source>
</evidence>
<evidence type="ECO:0000256" key="11">
    <source>
        <dbReference type="ARBA" id="ARBA00022982"/>
    </source>
</evidence>
<keyword evidence="11" id="KW-0249">Electron transport</keyword>
<keyword evidence="14 18" id="KW-0472">Membrane</keyword>
<reference evidence="19" key="1">
    <citation type="submission" date="2021-12" db="EMBL/GenBank/DDBJ databases">
        <authorList>
            <person name="King R."/>
        </authorList>
    </citation>
    <scope>NUCLEOTIDE SEQUENCE</scope>
</reference>
<evidence type="ECO:0000256" key="17">
    <source>
        <dbReference type="SAM" id="Coils"/>
    </source>
</evidence>
<evidence type="ECO:0000313" key="19">
    <source>
        <dbReference type="EMBL" id="CAH0552863.1"/>
    </source>
</evidence>
<keyword evidence="12 18" id="KW-1133">Transmembrane helix</keyword>
<accession>A0A9P0FGA0</accession>
<dbReference type="OrthoDB" id="9995605at2759"/>
<evidence type="ECO:0000256" key="5">
    <source>
        <dbReference type="ARBA" id="ARBA00015175"/>
    </source>
</evidence>
<evidence type="ECO:0000256" key="7">
    <source>
        <dbReference type="ARBA" id="ARBA00022660"/>
    </source>
</evidence>
<keyword evidence="8 18" id="KW-0812">Transmembrane</keyword>
<evidence type="ECO:0000256" key="18">
    <source>
        <dbReference type="SAM" id="Phobius"/>
    </source>
</evidence>
<name>A0A9P0FGA0_BRAAE</name>
<evidence type="ECO:0000256" key="8">
    <source>
        <dbReference type="ARBA" id="ARBA00022692"/>
    </source>
</evidence>
<dbReference type="InterPro" id="IPR019173">
    <property type="entry name" value="NADH_UbQ_OxRdtase_B5_su"/>
</dbReference>
<evidence type="ECO:0000256" key="16">
    <source>
        <dbReference type="ARBA" id="ARBA00032550"/>
    </source>
</evidence>
<proteinExistence type="inferred from homology"/>
<dbReference type="Pfam" id="PF09781">
    <property type="entry name" value="NDUF_B5"/>
    <property type="match status" value="1"/>
</dbReference>
<feature type="coiled-coil region" evidence="17">
    <location>
        <begin position="120"/>
        <end position="147"/>
    </location>
</feature>
<keyword evidence="6" id="KW-0813">Transport</keyword>
<feature type="transmembrane region" description="Helical" evidence="18">
    <location>
        <begin position="49"/>
        <end position="71"/>
    </location>
</feature>
<protein>
    <recommendedName>
        <fullName evidence="5">NADH dehydrogenase [ubiquinone] 1 beta subcomplex subunit 5, mitochondrial</fullName>
    </recommendedName>
    <alternativeName>
        <fullName evidence="16">Complex I-SGDH</fullName>
    </alternativeName>
    <alternativeName>
        <fullName evidence="15">NADH-ubiquinone oxidoreductase SGDH subunit</fullName>
    </alternativeName>
</protein>
<comment type="subunit">
    <text evidence="4">Complex I is composed of 45 different subunits.</text>
</comment>
<evidence type="ECO:0000256" key="14">
    <source>
        <dbReference type="ARBA" id="ARBA00023136"/>
    </source>
</evidence>
<dbReference type="EMBL" id="OV121134">
    <property type="protein sequence ID" value="CAH0552863.1"/>
    <property type="molecule type" value="Genomic_DNA"/>
</dbReference>
<keyword evidence="17" id="KW-0175">Coiled coil</keyword>
<keyword evidence="9" id="KW-0999">Mitochondrion inner membrane</keyword>
<dbReference type="PANTHER" id="PTHR13178:SF0">
    <property type="entry name" value="NADH DEHYDROGENASE [UBIQUINONE] 1 BETA SUBCOMPLEX SUBUNIT 5, MITOCHONDRIAL"/>
    <property type="match status" value="1"/>
</dbReference>
<keyword evidence="10" id="KW-0809">Transit peptide</keyword>
<evidence type="ECO:0000256" key="6">
    <source>
        <dbReference type="ARBA" id="ARBA00022448"/>
    </source>
</evidence>